<dbReference type="InterPro" id="IPR019734">
    <property type="entry name" value="TPR_rpt"/>
</dbReference>
<sequence length="440" mass="49029">MFLVIFSFLLFLFAGSASCEEETANANFERGEAADAFVAFQRDKEIQDAEKIPYAKAAFYVRRFDIAKAVLSGIPLEERLTKNLEPLLIECLFRTANKDEAAKEGKLILDAPLKEKVAAAAVFAYFGEGDRAKDLLGESVSLTQPAFVVNYVKILIYTLQYDKAESIIKENMPIFESTGEGLLTYAEFLARQSKMEEAIGAAEKGALLEPDNPRITLFLEEREDRLSLLKEKTALIKERINGGTNLTLKLSYLRMLVNIVLLEIRSGAGVEEDLKEANKVLEEMNELKELPEIFLLKGIVLWYEGLRQAGKSSIVKSLGLDPSYGLASQILAAFYRFLKDLSSAKTTLEEGKPYNLQNASYFGQLSRVYLDLGDLKNALIAIEYAIAVNPNNAELMSTKGKILLQMNEPEKAKETIEKALSINPKEPLAIEIKGKLKDKP</sequence>
<proteinExistence type="predicted"/>
<dbReference type="PANTHER" id="PTHR44943:SF4">
    <property type="entry name" value="TPR REPEAT-CONTAINING PROTEIN MJ0798"/>
    <property type="match status" value="1"/>
</dbReference>
<dbReference type="Proteomes" id="UP000220251">
    <property type="component" value="Unassembled WGS sequence"/>
</dbReference>
<protein>
    <submittedName>
        <fullName evidence="5">Putative secreted protein</fullName>
    </submittedName>
</protein>
<evidence type="ECO:0000256" key="2">
    <source>
        <dbReference type="ARBA" id="ARBA00022803"/>
    </source>
</evidence>
<keyword evidence="2 3" id="KW-0802">TPR repeat</keyword>
<evidence type="ECO:0000313" key="5">
    <source>
        <dbReference type="EMBL" id="CRX37479.1"/>
    </source>
</evidence>
<keyword evidence="4" id="KW-0732">Signal</keyword>
<dbReference type="InterPro" id="IPR011990">
    <property type="entry name" value="TPR-like_helical_dom_sf"/>
</dbReference>
<dbReference type="AlphaFoldDB" id="A0A0H5DPR0"/>
<feature type="repeat" description="TPR" evidence="3">
    <location>
        <begin position="393"/>
        <end position="426"/>
    </location>
</feature>
<dbReference type="Gene3D" id="1.25.40.10">
    <property type="entry name" value="Tetratricopeptide repeat domain"/>
    <property type="match status" value="2"/>
</dbReference>
<gene>
    <name evidence="5" type="ORF">ELAC_0117</name>
</gene>
<dbReference type="RefSeq" id="WP_098037332.1">
    <property type="nucleotide sequence ID" value="NZ_CWGJ01000001.1"/>
</dbReference>
<keyword evidence="6" id="KW-1185">Reference proteome</keyword>
<dbReference type="SUPFAM" id="SSF48452">
    <property type="entry name" value="TPR-like"/>
    <property type="match status" value="2"/>
</dbReference>
<evidence type="ECO:0000256" key="4">
    <source>
        <dbReference type="SAM" id="SignalP"/>
    </source>
</evidence>
<dbReference type="SMART" id="SM00028">
    <property type="entry name" value="TPR"/>
    <property type="match status" value="4"/>
</dbReference>
<dbReference type="InterPro" id="IPR051685">
    <property type="entry name" value="Ycf3/AcsC/BcsC/TPR_MFPF"/>
</dbReference>
<reference evidence="6" key="1">
    <citation type="submission" date="2015-06" db="EMBL/GenBank/DDBJ databases">
        <authorList>
            <person name="Bertelli C."/>
        </authorList>
    </citation>
    <scope>NUCLEOTIDE SEQUENCE [LARGE SCALE GENOMIC DNA]</scope>
    <source>
        <strain evidence="6">CRIB-30</strain>
    </source>
</reference>
<feature type="signal peptide" evidence="4">
    <location>
        <begin position="1"/>
        <end position="19"/>
    </location>
</feature>
<dbReference type="OrthoDB" id="739506at2"/>
<evidence type="ECO:0000313" key="6">
    <source>
        <dbReference type="Proteomes" id="UP000220251"/>
    </source>
</evidence>
<dbReference type="Pfam" id="PF14559">
    <property type="entry name" value="TPR_19"/>
    <property type="match status" value="1"/>
</dbReference>
<dbReference type="EMBL" id="CWGJ01000001">
    <property type="protein sequence ID" value="CRX37479.1"/>
    <property type="molecule type" value="Genomic_DNA"/>
</dbReference>
<name>A0A0H5DPR0_9BACT</name>
<dbReference type="PANTHER" id="PTHR44943">
    <property type="entry name" value="CELLULOSE SYNTHASE OPERON PROTEIN C"/>
    <property type="match status" value="1"/>
</dbReference>
<evidence type="ECO:0000256" key="1">
    <source>
        <dbReference type="ARBA" id="ARBA00022737"/>
    </source>
</evidence>
<feature type="repeat" description="TPR" evidence="3">
    <location>
        <begin position="359"/>
        <end position="392"/>
    </location>
</feature>
<evidence type="ECO:0000256" key="3">
    <source>
        <dbReference type="PROSITE-ProRule" id="PRU00339"/>
    </source>
</evidence>
<accession>A0A0H5DPR0</accession>
<dbReference type="PROSITE" id="PS50005">
    <property type="entry name" value="TPR"/>
    <property type="match status" value="2"/>
</dbReference>
<organism evidence="5 6">
    <name type="scientific">Estrella lausannensis</name>
    <dbReference type="NCBI Taxonomy" id="483423"/>
    <lineage>
        <taxon>Bacteria</taxon>
        <taxon>Pseudomonadati</taxon>
        <taxon>Chlamydiota</taxon>
        <taxon>Chlamydiia</taxon>
        <taxon>Parachlamydiales</taxon>
        <taxon>Candidatus Criblamydiaceae</taxon>
        <taxon>Estrella</taxon>
    </lineage>
</organism>
<keyword evidence="1" id="KW-0677">Repeat</keyword>
<feature type="chain" id="PRO_5005218551" evidence="4">
    <location>
        <begin position="20"/>
        <end position="440"/>
    </location>
</feature>